<protein>
    <submittedName>
        <fullName evidence="2">Excisionase family DNA binding domain-containing protein</fullName>
    </submittedName>
</protein>
<dbReference type="SUPFAM" id="SSF46955">
    <property type="entry name" value="Putative DNA-binding domain"/>
    <property type="match status" value="1"/>
</dbReference>
<dbReference type="Proteomes" id="UP000019226">
    <property type="component" value="Chromosome"/>
</dbReference>
<sequence length="132" mass="14625">MQNVLGCGLNSEEIADIQRLAESAKTETVRDLLLRVASLSSSGNGIPSIAEDRTYTPAEAAKRIGMSRTHLYKLLDRGALPFHRVGSHRKIFASDLKAFEEKRHADRIELAERFSCERETAAAVDDEIADLL</sequence>
<evidence type="ECO:0000313" key="2">
    <source>
        <dbReference type="EMBL" id="AHI20250.1"/>
    </source>
</evidence>
<name>A0ABM5PQN4_9CORY</name>
<dbReference type="InterPro" id="IPR041657">
    <property type="entry name" value="HTH_17"/>
</dbReference>
<feature type="domain" description="Helix-turn-helix" evidence="1">
    <location>
        <begin position="55"/>
        <end position="103"/>
    </location>
</feature>
<dbReference type="Pfam" id="PF12728">
    <property type="entry name" value="HTH_17"/>
    <property type="match status" value="1"/>
</dbReference>
<dbReference type="RefSeq" id="WP_025387694.1">
    <property type="nucleotide sequence ID" value="NZ_CP004350.1"/>
</dbReference>
<evidence type="ECO:0000313" key="3">
    <source>
        <dbReference type="Proteomes" id="UP000019226"/>
    </source>
</evidence>
<proteinExistence type="predicted"/>
<dbReference type="NCBIfam" id="TIGR01764">
    <property type="entry name" value="excise"/>
    <property type="match status" value="1"/>
</dbReference>
<evidence type="ECO:0000259" key="1">
    <source>
        <dbReference type="Pfam" id="PF12728"/>
    </source>
</evidence>
<gene>
    <name evidence="2" type="ORF">CCASEI_08435</name>
</gene>
<keyword evidence="3" id="KW-1185">Reference proteome</keyword>
<accession>A0ABM5PQN4</accession>
<organism evidence="2 3">
    <name type="scientific">Corynebacterium casei LMG S-19264</name>
    <dbReference type="NCBI Taxonomy" id="1285583"/>
    <lineage>
        <taxon>Bacteria</taxon>
        <taxon>Bacillati</taxon>
        <taxon>Actinomycetota</taxon>
        <taxon>Actinomycetes</taxon>
        <taxon>Mycobacteriales</taxon>
        <taxon>Corynebacteriaceae</taxon>
        <taxon>Corynebacterium</taxon>
    </lineage>
</organism>
<reference evidence="3" key="1">
    <citation type="submission" date="2013-02" db="EMBL/GenBank/DDBJ databases">
        <title>The complete genome sequence of Corynebacterium casei LMG S-19264 (=DSM 44701).</title>
        <authorList>
            <person name="Ruckert C."/>
            <person name="Albersmeier A."/>
            <person name="Kalinowski J."/>
        </authorList>
    </citation>
    <scope>NUCLEOTIDE SEQUENCE [LARGE SCALE GENOMIC DNA]</scope>
    <source>
        <strain evidence="3">LMG S-19264</strain>
    </source>
</reference>
<dbReference type="InterPro" id="IPR009061">
    <property type="entry name" value="DNA-bd_dom_put_sf"/>
</dbReference>
<dbReference type="GeneID" id="82877823"/>
<dbReference type="EMBL" id="CP004350">
    <property type="protein sequence ID" value="AHI20250.1"/>
    <property type="molecule type" value="Genomic_DNA"/>
</dbReference>
<dbReference type="InterPro" id="IPR010093">
    <property type="entry name" value="SinI_DNA-bd"/>
</dbReference>